<evidence type="ECO:0000313" key="3">
    <source>
        <dbReference type="Proteomes" id="UP001386437"/>
    </source>
</evidence>
<dbReference type="Gene3D" id="1.10.510.10">
    <property type="entry name" value="Transferase(Phosphotransferase) domain 1"/>
    <property type="match status" value="1"/>
</dbReference>
<dbReference type="InterPro" id="IPR053159">
    <property type="entry name" value="Hybrid_Histidine_Kinase"/>
</dbReference>
<dbReference type="SMART" id="SM00220">
    <property type="entry name" value="S_TKc"/>
    <property type="match status" value="1"/>
</dbReference>
<dbReference type="CDD" id="cd14014">
    <property type="entry name" value="STKc_PknB_like"/>
    <property type="match status" value="1"/>
</dbReference>
<dbReference type="InterPro" id="IPR027417">
    <property type="entry name" value="P-loop_NTPase"/>
</dbReference>
<name>A0ABU8J1Y8_9BURK</name>
<dbReference type="PROSITE" id="PS50011">
    <property type="entry name" value="PROTEIN_KINASE_DOM"/>
    <property type="match status" value="1"/>
</dbReference>
<dbReference type="InterPro" id="IPR000719">
    <property type="entry name" value="Prot_kinase_dom"/>
</dbReference>
<dbReference type="InterPro" id="IPR008271">
    <property type="entry name" value="Ser/Thr_kinase_AS"/>
</dbReference>
<sequence length="804" mass="88824">MTEDSGYMLKPLREEAGLMLYRGKNIGTLAPVIALAAAHRSTSQGVRRLEYEWSLASELDSAWAAVPLELTRYAGRPTLVLQDPGGEPLDRIIAAHSDEPLDLAQCLRIAAGLAAALGEAHRHGLIHRDIKPANVLVDRSGRAWLMGFGIASRLPRERLAPVSAEIVAGTLPYMSPEQTGRMNRSVDARSDLYSLGVTLYELLTTDLPFTASDPMEWVHCHIARQPLPPQERKPHVPSVVSSIVMKLLAKTPEARYQTAAAVERDIRRCLTQWLAEGRVDDFPLGERDMPDQLLVPEKLYGREDVVESLIACFDRVAAGGHPELVLVSGYSGVGKSAVVNELHKPLVPSRGLFASGKFDRYKTDIPFATLAQALGGLVRLILTKSAAEISHWRQAIGEELGADGQLVVDLVPDLKLIIGERSPVPPLPPQDAQLRFRRVIRRLVNVFTRDHPLALFLDDLQWIDAATLDLIEDLLTQPDVKHLLLIGAYRDNEVSPTHPLKGKVAAIQQSGSAVHEIVLRPLSRPDLELLLADTLRCDRQCVAPLARLLEEKTNGNPFFAIQFIYALADEGLLFLDHRRPQWSWDLERIRAKGYTDNVADLMVDKLNHLAPETRVALQQLACIGNRVDFATLRLVPGDSVNEMHRQLWPAVQSGLILRSDESYRFLHDRVQEAAYSTIPESQRSKAHFRIGMLMADHTSPAAIEERIFEIVNQLNRGASLAASIAEHERIAHLNLIAGRRAKSSTAYISAIGYLRRGRAMLTDETWNRNEDLIFSIESLLAECELLTGGAGCSGKPAGDATPAG</sequence>
<accession>A0ABU8J1Y8</accession>
<dbReference type="PROSITE" id="PS00108">
    <property type="entry name" value="PROTEIN_KINASE_ST"/>
    <property type="match status" value="1"/>
</dbReference>
<dbReference type="SUPFAM" id="SSF52540">
    <property type="entry name" value="P-loop containing nucleoside triphosphate hydrolases"/>
    <property type="match status" value="1"/>
</dbReference>
<evidence type="ECO:0000259" key="1">
    <source>
        <dbReference type="PROSITE" id="PS50011"/>
    </source>
</evidence>
<keyword evidence="2" id="KW-0808">Transferase</keyword>
<feature type="domain" description="Protein kinase" evidence="1">
    <location>
        <begin position="1"/>
        <end position="274"/>
    </location>
</feature>
<dbReference type="EMBL" id="JACFYJ010000091">
    <property type="protein sequence ID" value="MEI6001968.1"/>
    <property type="molecule type" value="Genomic_DNA"/>
</dbReference>
<dbReference type="InterPro" id="IPR011009">
    <property type="entry name" value="Kinase-like_dom_sf"/>
</dbReference>
<gene>
    <name evidence="2" type="ORF">H3V53_34000</name>
</gene>
<protein>
    <submittedName>
        <fullName evidence="2">Serine/threonine-protein kinase PknK</fullName>
    </submittedName>
</protein>
<dbReference type="GO" id="GO:0016301">
    <property type="term" value="F:kinase activity"/>
    <property type="evidence" value="ECO:0007669"/>
    <property type="project" value="UniProtKB-KW"/>
</dbReference>
<proteinExistence type="predicted"/>
<dbReference type="Pfam" id="PF00069">
    <property type="entry name" value="Pkinase"/>
    <property type="match status" value="1"/>
</dbReference>
<dbReference type="SUPFAM" id="SSF56112">
    <property type="entry name" value="Protein kinase-like (PK-like)"/>
    <property type="match status" value="1"/>
</dbReference>
<reference evidence="2 3" key="1">
    <citation type="journal article" date="2022" name="Arch. Microbiol.">
        <title>Paraburkholderia bengalensis sp. nov. isolated from roots of Oryza sativa, IR64.</title>
        <authorList>
            <person name="Nag P."/>
            <person name="Mondal N."/>
            <person name="Sarkar J."/>
            <person name="Das S."/>
        </authorList>
    </citation>
    <scope>NUCLEOTIDE SEQUENCE [LARGE SCALE GENOMIC DNA]</scope>
    <source>
        <strain evidence="2 3">IR64_4_BI</strain>
    </source>
</reference>
<comment type="caution">
    <text evidence="2">The sequence shown here is derived from an EMBL/GenBank/DDBJ whole genome shotgun (WGS) entry which is preliminary data.</text>
</comment>
<dbReference type="InterPro" id="IPR041664">
    <property type="entry name" value="AAA_16"/>
</dbReference>
<dbReference type="PANTHER" id="PTHR43642:SF1">
    <property type="entry name" value="HYBRID SIGNAL TRANSDUCTION HISTIDINE KINASE G"/>
    <property type="match status" value="1"/>
</dbReference>
<keyword evidence="2" id="KW-0418">Kinase</keyword>
<dbReference type="Pfam" id="PF13191">
    <property type="entry name" value="AAA_16"/>
    <property type="match status" value="1"/>
</dbReference>
<organism evidence="2 3">
    <name type="scientific">Paraburkholderia bengalensis</name>
    <dbReference type="NCBI Taxonomy" id="2747562"/>
    <lineage>
        <taxon>Bacteria</taxon>
        <taxon>Pseudomonadati</taxon>
        <taxon>Pseudomonadota</taxon>
        <taxon>Betaproteobacteria</taxon>
        <taxon>Burkholderiales</taxon>
        <taxon>Burkholderiaceae</taxon>
        <taxon>Paraburkholderia</taxon>
    </lineage>
</organism>
<dbReference type="Proteomes" id="UP001386437">
    <property type="component" value="Unassembled WGS sequence"/>
</dbReference>
<keyword evidence="3" id="KW-1185">Reference proteome</keyword>
<dbReference type="PANTHER" id="PTHR43642">
    <property type="entry name" value="HYBRID SIGNAL TRANSDUCTION HISTIDINE KINASE G"/>
    <property type="match status" value="1"/>
</dbReference>
<evidence type="ECO:0000313" key="2">
    <source>
        <dbReference type="EMBL" id="MEI6001968.1"/>
    </source>
</evidence>
<dbReference type="Gene3D" id="3.40.50.300">
    <property type="entry name" value="P-loop containing nucleotide triphosphate hydrolases"/>
    <property type="match status" value="1"/>
</dbReference>